<dbReference type="InterPro" id="IPR032867">
    <property type="entry name" value="DYW_dom"/>
</dbReference>
<reference evidence="3 4" key="1">
    <citation type="journal article" date="2023" name="Plants (Basel)">
        <title>Bridging the Gap: Combining Genomics and Transcriptomics Approaches to Understand Stylosanthes scabra, an Orphan Legume from the Brazilian Caatinga.</title>
        <authorList>
            <person name="Ferreira-Neto J.R.C."/>
            <person name="da Silva M.D."/>
            <person name="Binneck E."/>
            <person name="de Melo N.F."/>
            <person name="da Silva R.H."/>
            <person name="de Melo A.L.T.M."/>
            <person name="Pandolfi V."/>
            <person name="Bustamante F.O."/>
            <person name="Brasileiro-Vidal A.C."/>
            <person name="Benko-Iseppon A.M."/>
        </authorList>
    </citation>
    <scope>NUCLEOTIDE SEQUENCE [LARGE SCALE GENOMIC DNA]</scope>
    <source>
        <tissue evidence="3">Leaves</tissue>
    </source>
</reference>
<comment type="caution">
    <text evidence="3">The sequence shown here is derived from an EMBL/GenBank/DDBJ whole genome shotgun (WGS) entry which is preliminary data.</text>
</comment>
<name>A0ABU6S1J1_9FABA</name>
<evidence type="ECO:0000313" key="3">
    <source>
        <dbReference type="EMBL" id="MED6129918.1"/>
    </source>
</evidence>
<evidence type="ECO:0000259" key="2">
    <source>
        <dbReference type="Pfam" id="PF14432"/>
    </source>
</evidence>
<dbReference type="Pfam" id="PF20430">
    <property type="entry name" value="Eplus_motif"/>
    <property type="match status" value="1"/>
</dbReference>
<organism evidence="3 4">
    <name type="scientific">Stylosanthes scabra</name>
    <dbReference type="NCBI Taxonomy" id="79078"/>
    <lineage>
        <taxon>Eukaryota</taxon>
        <taxon>Viridiplantae</taxon>
        <taxon>Streptophyta</taxon>
        <taxon>Embryophyta</taxon>
        <taxon>Tracheophyta</taxon>
        <taxon>Spermatophyta</taxon>
        <taxon>Magnoliopsida</taxon>
        <taxon>eudicotyledons</taxon>
        <taxon>Gunneridae</taxon>
        <taxon>Pentapetalae</taxon>
        <taxon>rosids</taxon>
        <taxon>fabids</taxon>
        <taxon>Fabales</taxon>
        <taxon>Fabaceae</taxon>
        <taxon>Papilionoideae</taxon>
        <taxon>50 kb inversion clade</taxon>
        <taxon>dalbergioids sensu lato</taxon>
        <taxon>Dalbergieae</taxon>
        <taxon>Pterocarpus clade</taxon>
        <taxon>Stylosanthes</taxon>
    </lineage>
</organism>
<dbReference type="Pfam" id="PF14432">
    <property type="entry name" value="DYW_deaminase"/>
    <property type="match status" value="1"/>
</dbReference>
<dbReference type="InterPro" id="IPR011990">
    <property type="entry name" value="TPR-like_helical_dom_sf"/>
</dbReference>
<dbReference type="Proteomes" id="UP001341840">
    <property type="component" value="Unassembled WGS sequence"/>
</dbReference>
<accession>A0ABU6S1J1</accession>
<feature type="non-terminal residue" evidence="3">
    <location>
        <position position="1"/>
    </location>
</feature>
<proteinExistence type="inferred from homology"/>
<protein>
    <recommendedName>
        <fullName evidence="2">DYW domain-containing protein</fullName>
    </recommendedName>
</protein>
<sequence length="221" mass="25786">LLDEAFKFVEEMPIQPNSVIWRTLLGACVNHNHLALAEKVKEWITELEPHHDGDYVLLSNAYGGVGKWVEKAGLRNSMRENRITKEPGCSWLHIDQTIHEFVSGDNSHPQWKEISKFLDSVIDTVKVGGYTPDTSNVLHDIQEEEKEHSLGYHSEKLAVTYVLLYHRDRRTIRVIKNLRICYDCHSFMKHVSGIFERDIIIRDRNRFHHFSNGSCSCRDFW</sequence>
<dbReference type="InterPro" id="IPR046960">
    <property type="entry name" value="PPR_At4g14850-like_plant"/>
</dbReference>
<keyword evidence="4" id="KW-1185">Reference proteome</keyword>
<dbReference type="EMBL" id="JASCZI010038524">
    <property type="protein sequence ID" value="MED6129918.1"/>
    <property type="molecule type" value="Genomic_DNA"/>
</dbReference>
<comment type="similarity">
    <text evidence="1">Belongs to the PPR family. PCMP-H subfamily.</text>
</comment>
<dbReference type="InterPro" id="IPR046849">
    <property type="entry name" value="E2_motif"/>
</dbReference>
<evidence type="ECO:0000313" key="4">
    <source>
        <dbReference type="Proteomes" id="UP001341840"/>
    </source>
</evidence>
<feature type="domain" description="DYW" evidence="2">
    <location>
        <begin position="129"/>
        <end position="221"/>
    </location>
</feature>
<dbReference type="PANTHER" id="PTHR47926:SF507">
    <property type="entry name" value="DYW DOMAIN-CONTAINING PROTEIN"/>
    <property type="match status" value="1"/>
</dbReference>
<evidence type="ECO:0000256" key="1">
    <source>
        <dbReference type="ARBA" id="ARBA00006643"/>
    </source>
</evidence>
<dbReference type="Pfam" id="PF20431">
    <property type="entry name" value="E_motif"/>
    <property type="match status" value="1"/>
</dbReference>
<dbReference type="Gene3D" id="1.25.40.10">
    <property type="entry name" value="Tetratricopeptide repeat domain"/>
    <property type="match status" value="1"/>
</dbReference>
<dbReference type="InterPro" id="IPR046848">
    <property type="entry name" value="E_motif"/>
</dbReference>
<gene>
    <name evidence="3" type="ORF">PIB30_112711</name>
</gene>
<dbReference type="PANTHER" id="PTHR47926">
    <property type="entry name" value="PENTATRICOPEPTIDE REPEAT-CONTAINING PROTEIN"/>
    <property type="match status" value="1"/>
</dbReference>